<dbReference type="KEGG" id="hhu:AR456_06790"/>
<protein>
    <submittedName>
        <fullName evidence="1">Uncharacterized protein</fullName>
    </submittedName>
</protein>
<sequence length="84" mass="9566">MVADRISDSPRPVVRRQLLLQTQHVGIPLHHRDNAALRELEHVAKKLCKSAKITRSHLLLRHATSILLRSLNAFTLFKLDELGT</sequence>
<dbReference type="Proteomes" id="UP000019113">
    <property type="component" value="Unassembled WGS sequence"/>
</dbReference>
<dbReference type="STRING" id="1178482.AR456_06790"/>
<name>W1N4W5_9GAMM</name>
<evidence type="ECO:0000313" key="2">
    <source>
        <dbReference type="Proteomes" id="UP000019113"/>
    </source>
</evidence>
<keyword evidence="2" id="KW-1185">Reference proteome</keyword>
<reference evidence="1 2" key="1">
    <citation type="submission" date="2013-08" db="EMBL/GenBank/DDBJ databases">
        <title>draft genome of Halomonas huanghegensis, strain BJGMM-B45T.</title>
        <authorList>
            <person name="Miao C."/>
            <person name="Wan Y."/>
            <person name="Jin W."/>
        </authorList>
    </citation>
    <scope>NUCLEOTIDE SEQUENCE [LARGE SCALE GENOMIC DNA]</scope>
    <source>
        <strain evidence="1 2">BJGMM-B45</strain>
    </source>
</reference>
<proteinExistence type="predicted"/>
<dbReference type="AlphaFoldDB" id="W1N4W5"/>
<comment type="caution">
    <text evidence="1">The sequence shown here is derived from an EMBL/GenBank/DDBJ whole genome shotgun (WGS) entry which is preliminary data.</text>
</comment>
<accession>W1N4W5</accession>
<evidence type="ECO:0000313" key="1">
    <source>
        <dbReference type="EMBL" id="ERL50568.1"/>
    </source>
</evidence>
<gene>
    <name evidence="1" type="ORF">BJB45_05420</name>
</gene>
<dbReference type="EMBL" id="AVBC01000039">
    <property type="protein sequence ID" value="ERL50568.1"/>
    <property type="molecule type" value="Genomic_DNA"/>
</dbReference>
<organism evidence="1 2">
    <name type="scientific">Halomonas huangheensis</name>
    <dbReference type="NCBI Taxonomy" id="1178482"/>
    <lineage>
        <taxon>Bacteria</taxon>
        <taxon>Pseudomonadati</taxon>
        <taxon>Pseudomonadota</taxon>
        <taxon>Gammaproteobacteria</taxon>
        <taxon>Oceanospirillales</taxon>
        <taxon>Halomonadaceae</taxon>
        <taxon>Halomonas</taxon>
    </lineage>
</organism>